<evidence type="ECO:0000313" key="11">
    <source>
        <dbReference type="Proteomes" id="UP000617628"/>
    </source>
</evidence>
<organism evidence="10 11">
    <name type="scientific">Pelagicoccus mobilis</name>
    <dbReference type="NCBI Taxonomy" id="415221"/>
    <lineage>
        <taxon>Bacteria</taxon>
        <taxon>Pseudomonadati</taxon>
        <taxon>Verrucomicrobiota</taxon>
        <taxon>Opitutia</taxon>
        <taxon>Puniceicoccales</taxon>
        <taxon>Pelagicoccaceae</taxon>
        <taxon>Pelagicoccus</taxon>
    </lineage>
</organism>
<comment type="similarity">
    <text evidence="6">Belongs to the ABC-4 integral membrane protein family.</text>
</comment>
<feature type="domain" description="MacB-like periplasmic core" evidence="9">
    <location>
        <begin position="21"/>
        <end position="245"/>
    </location>
</feature>
<comment type="caution">
    <text evidence="10">The sequence shown here is derived from an EMBL/GenBank/DDBJ whole genome shotgun (WGS) entry which is preliminary data.</text>
</comment>
<keyword evidence="3 7" id="KW-0812">Transmembrane</keyword>
<keyword evidence="5 7" id="KW-0472">Membrane</keyword>
<comment type="subcellular location">
    <subcellularLocation>
        <location evidence="1">Cell membrane</location>
        <topology evidence="1">Multi-pass membrane protein</topology>
    </subcellularLocation>
</comment>
<evidence type="ECO:0000259" key="9">
    <source>
        <dbReference type="Pfam" id="PF12704"/>
    </source>
</evidence>
<keyword evidence="2" id="KW-1003">Cell membrane</keyword>
<keyword evidence="4 7" id="KW-1133">Transmembrane helix</keyword>
<evidence type="ECO:0000256" key="4">
    <source>
        <dbReference type="ARBA" id="ARBA00022989"/>
    </source>
</evidence>
<dbReference type="Proteomes" id="UP000617628">
    <property type="component" value="Unassembled WGS sequence"/>
</dbReference>
<dbReference type="InterPro" id="IPR025857">
    <property type="entry name" value="MacB_PCD"/>
</dbReference>
<feature type="transmembrane region" description="Helical" evidence="7">
    <location>
        <begin position="283"/>
        <end position="307"/>
    </location>
</feature>
<evidence type="ECO:0000256" key="6">
    <source>
        <dbReference type="ARBA" id="ARBA00038076"/>
    </source>
</evidence>
<dbReference type="GO" id="GO:0005886">
    <property type="term" value="C:plasma membrane"/>
    <property type="evidence" value="ECO:0007669"/>
    <property type="project" value="UniProtKB-SubCell"/>
</dbReference>
<dbReference type="InterPro" id="IPR003838">
    <property type="entry name" value="ABC3_permease_C"/>
</dbReference>
<evidence type="ECO:0000256" key="7">
    <source>
        <dbReference type="SAM" id="Phobius"/>
    </source>
</evidence>
<dbReference type="PANTHER" id="PTHR30572">
    <property type="entry name" value="MEMBRANE COMPONENT OF TRANSPORTER-RELATED"/>
    <property type="match status" value="1"/>
</dbReference>
<feature type="transmembrane region" description="Helical" evidence="7">
    <location>
        <begin position="327"/>
        <end position="349"/>
    </location>
</feature>
<dbReference type="GO" id="GO:0022857">
    <property type="term" value="F:transmembrane transporter activity"/>
    <property type="evidence" value="ECO:0007669"/>
    <property type="project" value="TreeGrafter"/>
</dbReference>
<evidence type="ECO:0000256" key="5">
    <source>
        <dbReference type="ARBA" id="ARBA00023136"/>
    </source>
</evidence>
<dbReference type="AlphaFoldDB" id="A0A934RYI7"/>
<dbReference type="Pfam" id="PF02687">
    <property type="entry name" value="FtsX"/>
    <property type="match status" value="1"/>
</dbReference>
<dbReference type="RefSeq" id="WP_200356910.1">
    <property type="nucleotide sequence ID" value="NZ_JAENIL010000034.1"/>
</dbReference>
<feature type="transmembrane region" description="Helical" evidence="7">
    <location>
        <begin position="21"/>
        <end position="42"/>
    </location>
</feature>
<dbReference type="InterPro" id="IPR050250">
    <property type="entry name" value="Macrolide_Exporter_MacB"/>
</dbReference>
<sequence length="406" mass="44057">MKLLKLLDVARQSLLKNKTRSALTMFGIIIGVAAVIVMMAMGTGAQKNIEERISAMGTNLLMIRNGTNQRGGISRGAGSMRSLTMEDADAIRAEADLVEAVSPTVSVSGQVIGAGQNWFTQTIGVHYDYLFNRSWDLFEGNMFSDSELRARSKVAVLGGTVAENLFPDQSPIGLSIRIRNVPFKIIGVLDKKGQSNFGRDQDDVILIPITTAMFRLSGGRKWVNDIYASAISTDTAEAAEEQVTEILRRKHKLVDGQDNDFNIRTQTELTEMFTSTTQALTQLLMWIAFVSLVVGGVGVMNIMLVSVTERTREIGVRVSVGARGSDIMIQFLIEAVALSLSGGMIGVLLSWGVANFMQNSQGMTMIIESWVVAAALGVSVSIGLIFGLFPAYKAAQLDPIDALRHE</sequence>
<dbReference type="EMBL" id="JAENIL010000034">
    <property type="protein sequence ID" value="MBK1878698.1"/>
    <property type="molecule type" value="Genomic_DNA"/>
</dbReference>
<reference evidence="10" key="1">
    <citation type="submission" date="2021-01" db="EMBL/GenBank/DDBJ databases">
        <title>Modified the classification status of verrucomicrobia.</title>
        <authorList>
            <person name="Feng X."/>
        </authorList>
    </citation>
    <scope>NUCLEOTIDE SEQUENCE</scope>
    <source>
        <strain evidence="10">KCTC 13126</strain>
    </source>
</reference>
<evidence type="ECO:0000256" key="2">
    <source>
        <dbReference type="ARBA" id="ARBA00022475"/>
    </source>
</evidence>
<dbReference type="PANTHER" id="PTHR30572:SF4">
    <property type="entry name" value="ABC TRANSPORTER PERMEASE YTRF"/>
    <property type="match status" value="1"/>
</dbReference>
<keyword evidence="11" id="KW-1185">Reference proteome</keyword>
<evidence type="ECO:0000259" key="8">
    <source>
        <dbReference type="Pfam" id="PF02687"/>
    </source>
</evidence>
<proteinExistence type="inferred from homology"/>
<accession>A0A934RYI7</accession>
<protein>
    <submittedName>
        <fullName evidence="10">ABC transporter permease</fullName>
    </submittedName>
</protein>
<evidence type="ECO:0000256" key="1">
    <source>
        <dbReference type="ARBA" id="ARBA00004651"/>
    </source>
</evidence>
<evidence type="ECO:0000256" key="3">
    <source>
        <dbReference type="ARBA" id="ARBA00022692"/>
    </source>
</evidence>
<dbReference type="Pfam" id="PF12704">
    <property type="entry name" value="MacB_PCD"/>
    <property type="match status" value="1"/>
</dbReference>
<evidence type="ECO:0000313" key="10">
    <source>
        <dbReference type="EMBL" id="MBK1878698.1"/>
    </source>
</evidence>
<feature type="domain" description="ABC3 transporter permease C-terminal" evidence="8">
    <location>
        <begin position="287"/>
        <end position="399"/>
    </location>
</feature>
<name>A0A934RYI7_9BACT</name>
<gene>
    <name evidence="10" type="ORF">JIN87_17590</name>
</gene>
<feature type="transmembrane region" description="Helical" evidence="7">
    <location>
        <begin position="369"/>
        <end position="389"/>
    </location>
</feature>